<dbReference type="OrthoDB" id="68575at2759"/>
<name>A0A8H4URU4_9HYPO</name>
<dbReference type="GO" id="GO:0046872">
    <property type="term" value="F:metal ion binding"/>
    <property type="evidence" value="ECO:0007669"/>
    <property type="project" value="UniProtKB-KW"/>
</dbReference>
<keyword evidence="6" id="KW-0732">Signal</keyword>
<dbReference type="Gene3D" id="3.50.50.60">
    <property type="entry name" value="FAD/NAD(P)-binding domain"/>
    <property type="match status" value="1"/>
</dbReference>
<evidence type="ECO:0008006" key="9">
    <source>
        <dbReference type="Google" id="ProtNLM"/>
    </source>
</evidence>
<reference evidence="7" key="1">
    <citation type="journal article" date="2020" name="BMC Genomics">
        <title>Correction to: Identification and distribution of gene clusters required for synthesis of sphingolipid metabolism inhibitors in diverse species of the filamentous fungus Fusarium.</title>
        <authorList>
            <person name="Kim H.S."/>
            <person name="Lohmar J.M."/>
            <person name="Busman M."/>
            <person name="Brown D.W."/>
            <person name="Naumann T.A."/>
            <person name="Divon H.H."/>
            <person name="Lysoe E."/>
            <person name="Uhlig S."/>
            <person name="Proctor R.H."/>
        </authorList>
    </citation>
    <scope>NUCLEOTIDE SEQUENCE</scope>
    <source>
        <strain evidence="7">NRRL 22465</strain>
    </source>
</reference>
<sequence>MRLNVTLSLVASLGIVTAYAVPTNSSTKEAESTIQKDVIVIGGGSAGVFAAVKLRRMGKNVALIERRDHLGGHTSTYHVPDSNITIDYGVQGYGNEQVIKDRFESFDIPMINLKVTETGFGVPNYVDFRNGRALKGFNFSQDLSEFKAQSEKHPFLYYSTRLPDPVPEDFVLPFRDFLKKYKLEDSAYNLFYNLQGLGDLWSQPTLYILKYMNREYLEIMNPGSKGALVTARNNNQELYDKAQRWLGTDAFLSSQLIEAERDSGGVQVVIQTPGGARTIQAKKLLVTIPLLEANMEPFGLDRTERGLFCQFDATGWYVGLIRANGLPEQFAYQNTRPDTRWNLPQLPALYQISPTAVPGIYLVRYGAEGNLPDSIVKRDMLHTFERVRSAVAGKNLEPAEFLAYASHYPFGLHVSAQEIEKGFYNKLDDLQGHKSTWYSGAAVISHSTGALWNFTDNLVDSMYDGR</sequence>
<evidence type="ECO:0000256" key="2">
    <source>
        <dbReference type="ARBA" id="ARBA00022723"/>
    </source>
</evidence>
<keyword evidence="2" id="KW-0479">Metal-binding</keyword>
<dbReference type="Pfam" id="PF13450">
    <property type="entry name" value="NAD_binding_8"/>
    <property type="match status" value="1"/>
</dbReference>
<proteinExistence type="predicted"/>
<dbReference type="Gene3D" id="1.10.405.20">
    <property type="match status" value="1"/>
</dbReference>
<gene>
    <name evidence="7" type="ORF">FZEAL_1943</name>
</gene>
<reference evidence="7" key="2">
    <citation type="submission" date="2020-05" db="EMBL/GenBank/DDBJ databases">
        <authorList>
            <person name="Kim H.-S."/>
            <person name="Proctor R.H."/>
            <person name="Brown D.W."/>
        </authorList>
    </citation>
    <scope>NUCLEOTIDE SEQUENCE</scope>
    <source>
        <strain evidence="7">NRRL 22465</strain>
    </source>
</reference>
<dbReference type="Proteomes" id="UP000635477">
    <property type="component" value="Unassembled WGS sequence"/>
</dbReference>
<dbReference type="EMBL" id="JABEYC010000118">
    <property type="protein sequence ID" value="KAF4982425.1"/>
    <property type="molecule type" value="Genomic_DNA"/>
</dbReference>
<comment type="caution">
    <text evidence="7">The sequence shown here is derived from an EMBL/GenBank/DDBJ whole genome shotgun (WGS) entry which is preliminary data.</text>
</comment>
<dbReference type="Gene3D" id="3.30.70.1990">
    <property type="match status" value="1"/>
</dbReference>
<dbReference type="AlphaFoldDB" id="A0A8H4URU4"/>
<dbReference type="SUPFAM" id="SSF51905">
    <property type="entry name" value="FAD/NAD(P)-binding domain"/>
    <property type="match status" value="1"/>
</dbReference>
<dbReference type="PANTHER" id="PTHR43498:SF1">
    <property type="entry name" value="COB--COM HETERODISULFIDE REDUCTASE IRON-SULFUR SUBUNIT A"/>
    <property type="match status" value="1"/>
</dbReference>
<evidence type="ECO:0000313" key="8">
    <source>
        <dbReference type="Proteomes" id="UP000635477"/>
    </source>
</evidence>
<keyword evidence="5" id="KW-0411">Iron-sulfur</keyword>
<evidence type="ECO:0000256" key="4">
    <source>
        <dbReference type="ARBA" id="ARBA00023004"/>
    </source>
</evidence>
<keyword evidence="1" id="KW-0004">4Fe-4S</keyword>
<evidence type="ECO:0000313" key="7">
    <source>
        <dbReference type="EMBL" id="KAF4982425.1"/>
    </source>
</evidence>
<protein>
    <recommendedName>
        <fullName evidence="9">Amine oxidase domain-containing protein</fullName>
    </recommendedName>
</protein>
<keyword evidence="4" id="KW-0408">Iron</keyword>
<feature type="chain" id="PRO_5034318536" description="Amine oxidase domain-containing protein" evidence="6">
    <location>
        <begin position="21"/>
        <end position="466"/>
    </location>
</feature>
<evidence type="ECO:0000256" key="5">
    <source>
        <dbReference type="ARBA" id="ARBA00023014"/>
    </source>
</evidence>
<dbReference type="InterPro" id="IPR039650">
    <property type="entry name" value="HdrA-like"/>
</dbReference>
<evidence type="ECO:0000256" key="3">
    <source>
        <dbReference type="ARBA" id="ARBA00023002"/>
    </source>
</evidence>
<keyword evidence="3" id="KW-0560">Oxidoreductase</keyword>
<organism evidence="7 8">
    <name type="scientific">Fusarium zealandicum</name>
    <dbReference type="NCBI Taxonomy" id="1053134"/>
    <lineage>
        <taxon>Eukaryota</taxon>
        <taxon>Fungi</taxon>
        <taxon>Dikarya</taxon>
        <taxon>Ascomycota</taxon>
        <taxon>Pezizomycotina</taxon>
        <taxon>Sordariomycetes</taxon>
        <taxon>Hypocreomycetidae</taxon>
        <taxon>Hypocreales</taxon>
        <taxon>Nectriaceae</taxon>
        <taxon>Fusarium</taxon>
        <taxon>Fusarium staphyleae species complex</taxon>
    </lineage>
</organism>
<evidence type="ECO:0000256" key="1">
    <source>
        <dbReference type="ARBA" id="ARBA00022485"/>
    </source>
</evidence>
<keyword evidence="8" id="KW-1185">Reference proteome</keyword>
<dbReference type="GO" id="GO:0016491">
    <property type="term" value="F:oxidoreductase activity"/>
    <property type="evidence" value="ECO:0007669"/>
    <property type="project" value="UniProtKB-KW"/>
</dbReference>
<dbReference type="InterPro" id="IPR036188">
    <property type="entry name" value="FAD/NAD-bd_sf"/>
</dbReference>
<accession>A0A8H4URU4</accession>
<dbReference type="PANTHER" id="PTHR43498">
    <property type="entry name" value="FERREDOXIN:COB-COM HETERODISULFIDE REDUCTASE SUBUNIT A"/>
    <property type="match status" value="1"/>
</dbReference>
<evidence type="ECO:0000256" key="6">
    <source>
        <dbReference type="SAM" id="SignalP"/>
    </source>
</evidence>
<dbReference type="GO" id="GO:0051539">
    <property type="term" value="F:4 iron, 4 sulfur cluster binding"/>
    <property type="evidence" value="ECO:0007669"/>
    <property type="project" value="UniProtKB-KW"/>
</dbReference>
<feature type="signal peptide" evidence="6">
    <location>
        <begin position="1"/>
        <end position="20"/>
    </location>
</feature>